<evidence type="ECO:0000313" key="1">
    <source>
        <dbReference type="EMBL" id="MDD7970654.1"/>
    </source>
</evidence>
<dbReference type="SUPFAM" id="SSF159709">
    <property type="entry name" value="PhnH-like"/>
    <property type="match status" value="1"/>
</dbReference>
<sequence>MSTQLTAGFTDPARDGARAFRQVLDAMAHPGRIATLDGLQAPAPASPAAAAILLTLVDSTTPLYLAGAHDCAGLRDWVGFHTGAPLVGPSEATFALGTWDALGPLSAYAQGNAEYPDRSATLIVELDDLRTGGAILTGPGIETEAQLSLPDLPALTANAARFPLGLDFLFTCGHRLAALPRSTRLRAC</sequence>
<accession>A0ABT5T6T6</accession>
<dbReference type="Pfam" id="PF05845">
    <property type="entry name" value="PhnH"/>
    <property type="match status" value="1"/>
</dbReference>
<protein>
    <submittedName>
        <fullName evidence="1">Phosphonate C-P lyase system protein PhnH</fullName>
    </submittedName>
</protein>
<reference evidence="1" key="1">
    <citation type="submission" date="2023-02" db="EMBL/GenBank/DDBJ databases">
        <title>Description of Roseinatronobacter alkalisoli sp. nov., an alkaliphilic bacerium isolated from soda soil.</title>
        <authorList>
            <person name="Wei W."/>
        </authorList>
    </citation>
    <scope>NUCLEOTIDE SEQUENCE</scope>
    <source>
        <strain evidence="1">HJB301</strain>
    </source>
</reference>
<evidence type="ECO:0000313" key="2">
    <source>
        <dbReference type="Proteomes" id="UP001431784"/>
    </source>
</evidence>
<keyword evidence="1" id="KW-0456">Lyase</keyword>
<dbReference type="InterPro" id="IPR038058">
    <property type="entry name" value="PhnH-like_sp"/>
</dbReference>
<dbReference type="InterPro" id="IPR008772">
    <property type="entry name" value="Phosphonate_metab_PhnH"/>
</dbReference>
<dbReference type="Proteomes" id="UP001431784">
    <property type="component" value="Unassembled WGS sequence"/>
</dbReference>
<dbReference type="EMBL" id="JAQZSM010000004">
    <property type="protein sequence ID" value="MDD7970654.1"/>
    <property type="molecule type" value="Genomic_DNA"/>
</dbReference>
<organism evidence="1 2">
    <name type="scientific">Roseinatronobacter alkalisoli</name>
    <dbReference type="NCBI Taxonomy" id="3028235"/>
    <lineage>
        <taxon>Bacteria</taxon>
        <taxon>Pseudomonadati</taxon>
        <taxon>Pseudomonadota</taxon>
        <taxon>Alphaproteobacteria</taxon>
        <taxon>Rhodobacterales</taxon>
        <taxon>Paracoccaceae</taxon>
        <taxon>Roseinatronobacter</taxon>
    </lineage>
</organism>
<name>A0ABT5T6T6_9RHOB</name>
<dbReference type="GO" id="GO:0016829">
    <property type="term" value="F:lyase activity"/>
    <property type="evidence" value="ECO:0007669"/>
    <property type="project" value="UniProtKB-KW"/>
</dbReference>
<comment type="caution">
    <text evidence="1">The sequence shown here is derived from an EMBL/GenBank/DDBJ whole genome shotgun (WGS) entry which is preliminary data.</text>
</comment>
<dbReference type="PIRSF" id="PIRSF020680">
    <property type="entry name" value="PhnH"/>
    <property type="match status" value="1"/>
</dbReference>
<proteinExistence type="predicted"/>
<gene>
    <name evidence="1" type="primary">phnH</name>
    <name evidence="1" type="ORF">PUT78_06050</name>
</gene>
<dbReference type="NCBIfam" id="TIGR03292">
    <property type="entry name" value="PhnH_redo"/>
    <property type="match status" value="1"/>
</dbReference>
<dbReference type="RefSeq" id="WP_274351342.1">
    <property type="nucleotide sequence ID" value="NZ_JAQZSM010000004.1"/>
</dbReference>
<dbReference type="Gene3D" id="3.40.50.11310">
    <property type="entry name" value="Bacterial phosphonate metabolism protein PhnH"/>
    <property type="match status" value="1"/>
</dbReference>
<keyword evidence="2" id="KW-1185">Reference proteome</keyword>